<evidence type="ECO:0000256" key="2">
    <source>
        <dbReference type="ARBA" id="ARBA00022553"/>
    </source>
</evidence>
<feature type="domain" description="Carrier" evidence="4">
    <location>
        <begin position="224"/>
        <end position="299"/>
    </location>
</feature>
<protein>
    <submittedName>
        <fullName evidence="5">KR domain-containing protein</fullName>
    </submittedName>
</protein>
<dbReference type="SUPFAM" id="SSF51735">
    <property type="entry name" value="NAD(P)-binding Rossmann-fold domains"/>
    <property type="match status" value="1"/>
</dbReference>
<reference evidence="6" key="1">
    <citation type="journal article" date="2019" name="Int. J. Syst. Evol. Microbiol.">
        <title>The Global Catalogue of Microorganisms (GCM) 10K type strain sequencing project: providing services to taxonomists for standard genome sequencing and annotation.</title>
        <authorList>
            <consortium name="The Broad Institute Genomics Platform"/>
            <consortium name="The Broad Institute Genome Sequencing Center for Infectious Disease"/>
            <person name="Wu L."/>
            <person name="Ma J."/>
        </authorList>
    </citation>
    <scope>NUCLEOTIDE SEQUENCE [LARGE SCALE GENOMIC DNA]</scope>
    <source>
        <strain evidence="6">CGMCC 4.7173</strain>
    </source>
</reference>
<dbReference type="PROSITE" id="PS00012">
    <property type="entry name" value="PHOSPHOPANTETHEINE"/>
    <property type="match status" value="1"/>
</dbReference>
<dbReference type="Pfam" id="PF00550">
    <property type="entry name" value="PP-binding"/>
    <property type="match status" value="1"/>
</dbReference>
<evidence type="ECO:0000259" key="4">
    <source>
        <dbReference type="PROSITE" id="PS50075"/>
    </source>
</evidence>
<keyword evidence="1" id="KW-0596">Phosphopantetheine</keyword>
<dbReference type="InterPro" id="IPR009081">
    <property type="entry name" value="PP-bd_ACP"/>
</dbReference>
<feature type="non-terminal residue" evidence="5">
    <location>
        <position position="1"/>
    </location>
</feature>
<dbReference type="InterPro" id="IPR020806">
    <property type="entry name" value="PKS_PP-bd"/>
</dbReference>
<dbReference type="InterPro" id="IPR057326">
    <property type="entry name" value="KR_dom"/>
</dbReference>
<dbReference type="SMART" id="SM00823">
    <property type="entry name" value="PKS_PP"/>
    <property type="match status" value="1"/>
</dbReference>
<dbReference type="PANTHER" id="PTHR43775">
    <property type="entry name" value="FATTY ACID SYNTHASE"/>
    <property type="match status" value="1"/>
</dbReference>
<accession>A0ABW1HWC5</accession>
<dbReference type="PANTHER" id="PTHR43775:SF51">
    <property type="entry name" value="INACTIVE PHENOLPHTHIOCEROL SYNTHESIS POLYKETIDE SYNTHASE TYPE I PKS1-RELATED"/>
    <property type="match status" value="1"/>
</dbReference>
<name>A0ABW1HWC5_9ACTN</name>
<keyword evidence="6" id="KW-1185">Reference proteome</keyword>
<dbReference type="Gene3D" id="1.10.1200.10">
    <property type="entry name" value="ACP-like"/>
    <property type="match status" value="1"/>
</dbReference>
<gene>
    <name evidence="5" type="ORF">ACFPZ4_30045</name>
</gene>
<dbReference type="Pfam" id="PF08659">
    <property type="entry name" value="KR"/>
    <property type="match status" value="1"/>
</dbReference>
<keyword evidence="2" id="KW-0597">Phosphoprotein</keyword>
<sequence>DVADRDAVAAVVAGLRRDGETVPAVVHTAGVGRLNPVSVVGTDELADVVAGKTAGARHLDEFLDPDDLELVVYFSSIAAVWGSGGQGAYAAGNAFLDAWAQSRPAGRARVVSVNWGPWAGGGMVSDDHAVAMSRRGVSLLDREPAMAALRAAITGDGTVLTVADVDWARFAPVFASARPRPLIADLPEVAAQHAGADPAADGGDEVRTGLRKRLADLTAAEQNRLLVDLIRTAAAEVIGHDSPYALEADRPFRDLGFDSLTAVELRGRLAKETGLSPASSVVFDYPTPQALAEHLRGELVSEASVQELPTVEELDELEAALVRRDTDDLGRVRVTMRLHRLLERLGAADRGAGERPDEAAEVADRLRVASNQELFDLVDRDLGLS</sequence>
<organism evidence="5 6">
    <name type="scientific">Micromonospora harpali</name>
    <dbReference type="NCBI Taxonomy" id="1490225"/>
    <lineage>
        <taxon>Bacteria</taxon>
        <taxon>Bacillati</taxon>
        <taxon>Actinomycetota</taxon>
        <taxon>Actinomycetes</taxon>
        <taxon>Micromonosporales</taxon>
        <taxon>Micromonosporaceae</taxon>
        <taxon>Micromonospora</taxon>
    </lineage>
</organism>
<evidence type="ECO:0000313" key="6">
    <source>
        <dbReference type="Proteomes" id="UP001596207"/>
    </source>
</evidence>
<proteinExistence type="predicted"/>
<evidence type="ECO:0000256" key="1">
    <source>
        <dbReference type="ARBA" id="ARBA00022450"/>
    </source>
</evidence>
<dbReference type="InterPro" id="IPR050091">
    <property type="entry name" value="PKS_NRPS_Biosynth_Enz"/>
</dbReference>
<dbReference type="RefSeq" id="WP_377538517.1">
    <property type="nucleotide sequence ID" value="NZ_JBHSQQ010000364.1"/>
</dbReference>
<dbReference type="SMART" id="SM01294">
    <property type="entry name" value="PKS_PP_betabranch"/>
    <property type="match status" value="1"/>
</dbReference>
<dbReference type="InterPro" id="IPR036291">
    <property type="entry name" value="NAD(P)-bd_dom_sf"/>
</dbReference>
<dbReference type="Gene3D" id="3.40.50.720">
    <property type="entry name" value="NAD(P)-binding Rossmann-like Domain"/>
    <property type="match status" value="1"/>
</dbReference>
<evidence type="ECO:0000256" key="3">
    <source>
        <dbReference type="ARBA" id="ARBA00022679"/>
    </source>
</evidence>
<dbReference type="EMBL" id="JBHSQQ010000364">
    <property type="protein sequence ID" value="MFC5945691.1"/>
    <property type="molecule type" value="Genomic_DNA"/>
</dbReference>
<dbReference type="InterPro" id="IPR006162">
    <property type="entry name" value="Ppantetheine_attach_site"/>
</dbReference>
<dbReference type="InterPro" id="IPR036736">
    <property type="entry name" value="ACP-like_sf"/>
</dbReference>
<dbReference type="InterPro" id="IPR013968">
    <property type="entry name" value="PKS_KR"/>
</dbReference>
<keyword evidence="3" id="KW-0808">Transferase</keyword>
<dbReference type="Proteomes" id="UP001596207">
    <property type="component" value="Unassembled WGS sequence"/>
</dbReference>
<evidence type="ECO:0000313" key="5">
    <source>
        <dbReference type="EMBL" id="MFC5945691.1"/>
    </source>
</evidence>
<dbReference type="PROSITE" id="PS50075">
    <property type="entry name" value="CARRIER"/>
    <property type="match status" value="1"/>
</dbReference>
<dbReference type="SMART" id="SM00822">
    <property type="entry name" value="PKS_KR"/>
    <property type="match status" value="1"/>
</dbReference>
<dbReference type="SUPFAM" id="SSF47336">
    <property type="entry name" value="ACP-like"/>
    <property type="match status" value="1"/>
</dbReference>
<comment type="caution">
    <text evidence="5">The sequence shown here is derived from an EMBL/GenBank/DDBJ whole genome shotgun (WGS) entry which is preliminary data.</text>
</comment>